<protein>
    <submittedName>
        <fullName evidence="1">Uncharacterized protein</fullName>
    </submittedName>
</protein>
<dbReference type="KEGG" id="slr:L21SP2_1177"/>
<accession>V5WG41</accession>
<sequence length="40" mass="4395">MSLWYNFSVVVSGVIPGAVSEIEYGQEFRRTAASLMAAKE</sequence>
<dbReference type="AlphaFoldDB" id="V5WG41"/>
<reference evidence="1 2" key="1">
    <citation type="journal article" date="2015" name="Stand. Genomic Sci.">
        <title>Complete genome sequence and description of Salinispira pacifica gen. nov., sp. nov., a novel spirochaete isolated form a hypersaline microbial mat.</title>
        <authorList>
            <person name="Ben Hania W."/>
            <person name="Joseph M."/>
            <person name="Schumann P."/>
            <person name="Bunk B."/>
            <person name="Fiebig A."/>
            <person name="Sproer C."/>
            <person name="Klenk H.P."/>
            <person name="Fardeau M.L."/>
            <person name="Spring S."/>
        </authorList>
    </citation>
    <scope>NUCLEOTIDE SEQUENCE [LARGE SCALE GENOMIC DNA]</scope>
    <source>
        <strain evidence="1 2">L21-RPul-D2</strain>
    </source>
</reference>
<organism evidence="1 2">
    <name type="scientific">Salinispira pacifica</name>
    <dbReference type="NCBI Taxonomy" id="1307761"/>
    <lineage>
        <taxon>Bacteria</taxon>
        <taxon>Pseudomonadati</taxon>
        <taxon>Spirochaetota</taxon>
        <taxon>Spirochaetia</taxon>
        <taxon>Spirochaetales</taxon>
        <taxon>Spirochaetaceae</taxon>
        <taxon>Salinispira</taxon>
    </lineage>
</organism>
<keyword evidence="2" id="KW-1185">Reference proteome</keyword>
<evidence type="ECO:0000313" key="2">
    <source>
        <dbReference type="Proteomes" id="UP000018680"/>
    </source>
</evidence>
<gene>
    <name evidence="1" type="ORF">L21SP2_1177</name>
</gene>
<dbReference type="EMBL" id="CP006939">
    <property type="protein sequence ID" value="AHC14580.1"/>
    <property type="molecule type" value="Genomic_DNA"/>
</dbReference>
<dbReference type="Proteomes" id="UP000018680">
    <property type="component" value="Chromosome"/>
</dbReference>
<proteinExistence type="predicted"/>
<name>V5WG41_9SPIO</name>
<dbReference type="HOGENOM" id="CLU_3296272_0_0_12"/>
<evidence type="ECO:0000313" key="1">
    <source>
        <dbReference type="EMBL" id="AHC14580.1"/>
    </source>
</evidence>